<organism evidence="12 13">
    <name type="scientific">Collimonas arenae</name>
    <dbReference type="NCBI Taxonomy" id="279058"/>
    <lineage>
        <taxon>Bacteria</taxon>
        <taxon>Pseudomonadati</taxon>
        <taxon>Pseudomonadota</taxon>
        <taxon>Betaproteobacteria</taxon>
        <taxon>Burkholderiales</taxon>
        <taxon>Oxalobacteraceae</taxon>
        <taxon>Collimonas</taxon>
    </lineage>
</organism>
<evidence type="ECO:0000256" key="7">
    <source>
        <dbReference type="ARBA" id="ARBA00047989"/>
    </source>
</evidence>
<dbReference type="RefSeq" id="WP_061533649.1">
    <property type="nucleotide sequence ID" value="NZ_CP013233.1"/>
</dbReference>
<feature type="compositionally biased region" description="Polar residues" evidence="11">
    <location>
        <begin position="19"/>
        <end position="29"/>
    </location>
</feature>
<comment type="similarity">
    <text evidence="2 10">Belongs to the purine nucleoside phosphorylase YfiH/LACC1 family.</text>
</comment>
<dbReference type="CDD" id="cd16833">
    <property type="entry name" value="YfiH"/>
    <property type="match status" value="1"/>
</dbReference>
<keyword evidence="5" id="KW-0378">Hydrolase</keyword>
<reference evidence="12 13" key="1">
    <citation type="submission" date="2015-11" db="EMBL/GenBank/DDBJ databases">
        <title>Exploring the genomic traits of fungus-feeding bacterial genus Collimonas.</title>
        <authorList>
            <person name="Song C."/>
            <person name="Schmidt R."/>
            <person name="de Jager V."/>
            <person name="Krzyzanowska D."/>
            <person name="Jongedijk E."/>
            <person name="Cankar K."/>
            <person name="Beekwilder J."/>
            <person name="van Veen A."/>
            <person name="de Boer W."/>
            <person name="van Veen J.A."/>
            <person name="Garbeva P."/>
        </authorList>
    </citation>
    <scope>NUCLEOTIDE SEQUENCE [LARGE SCALE GENOMIC DNA]</scope>
    <source>
        <strain evidence="12 13">Ter282</strain>
    </source>
</reference>
<evidence type="ECO:0000256" key="8">
    <source>
        <dbReference type="ARBA" id="ARBA00048968"/>
    </source>
</evidence>
<protein>
    <recommendedName>
        <fullName evidence="10">Purine nucleoside phosphorylase</fullName>
    </recommendedName>
</protein>
<dbReference type="InterPro" id="IPR003730">
    <property type="entry name" value="Cu_polyphenol_OxRdtase"/>
</dbReference>
<dbReference type="GO" id="GO:0005507">
    <property type="term" value="F:copper ion binding"/>
    <property type="evidence" value="ECO:0007669"/>
    <property type="project" value="TreeGrafter"/>
</dbReference>
<comment type="catalytic activity">
    <reaction evidence="1">
        <text>inosine + phosphate = alpha-D-ribose 1-phosphate + hypoxanthine</text>
        <dbReference type="Rhea" id="RHEA:27646"/>
        <dbReference type="ChEBI" id="CHEBI:17368"/>
        <dbReference type="ChEBI" id="CHEBI:17596"/>
        <dbReference type="ChEBI" id="CHEBI:43474"/>
        <dbReference type="ChEBI" id="CHEBI:57720"/>
        <dbReference type="EC" id="2.4.2.1"/>
    </reaction>
    <physiologicalReaction direction="left-to-right" evidence="1">
        <dbReference type="Rhea" id="RHEA:27647"/>
    </physiologicalReaction>
</comment>
<dbReference type="Pfam" id="PF02578">
    <property type="entry name" value="Cu-oxidase_4"/>
    <property type="match status" value="1"/>
</dbReference>
<name>A0A127PRQ4_9BURK</name>
<dbReference type="EMBL" id="CP013235">
    <property type="protein sequence ID" value="AMP10368.1"/>
    <property type="molecule type" value="Genomic_DNA"/>
</dbReference>
<dbReference type="Gene3D" id="3.60.140.10">
    <property type="entry name" value="CNF1/YfiH-like putative cysteine hydrolases"/>
    <property type="match status" value="1"/>
</dbReference>
<dbReference type="Proteomes" id="UP000071778">
    <property type="component" value="Chromosome"/>
</dbReference>
<gene>
    <name evidence="12" type="ORF">CAter282_2635</name>
</gene>
<dbReference type="InterPro" id="IPR038371">
    <property type="entry name" value="Cu_polyphenol_OxRdtase_sf"/>
</dbReference>
<feature type="region of interest" description="Disordered" evidence="11">
    <location>
        <begin position="19"/>
        <end position="39"/>
    </location>
</feature>
<evidence type="ECO:0000256" key="2">
    <source>
        <dbReference type="ARBA" id="ARBA00007353"/>
    </source>
</evidence>
<dbReference type="InterPro" id="IPR011324">
    <property type="entry name" value="Cytotoxic_necrot_fac-like_cat"/>
</dbReference>
<dbReference type="GO" id="GO:0017061">
    <property type="term" value="F:S-methyl-5-thioadenosine phosphorylase activity"/>
    <property type="evidence" value="ECO:0007669"/>
    <property type="project" value="UniProtKB-EC"/>
</dbReference>
<comment type="catalytic activity">
    <reaction evidence="8">
        <text>adenosine + phosphate = alpha-D-ribose 1-phosphate + adenine</text>
        <dbReference type="Rhea" id="RHEA:27642"/>
        <dbReference type="ChEBI" id="CHEBI:16335"/>
        <dbReference type="ChEBI" id="CHEBI:16708"/>
        <dbReference type="ChEBI" id="CHEBI:43474"/>
        <dbReference type="ChEBI" id="CHEBI:57720"/>
        <dbReference type="EC" id="2.4.2.1"/>
    </reaction>
    <physiologicalReaction direction="left-to-right" evidence="8">
        <dbReference type="Rhea" id="RHEA:27643"/>
    </physiologicalReaction>
</comment>
<evidence type="ECO:0000256" key="5">
    <source>
        <dbReference type="ARBA" id="ARBA00022801"/>
    </source>
</evidence>
<evidence type="ECO:0000256" key="11">
    <source>
        <dbReference type="SAM" id="MobiDB-lite"/>
    </source>
</evidence>
<dbReference type="OrthoDB" id="4279at2"/>
<dbReference type="PATRIC" id="fig|279058.17.peg.2880"/>
<evidence type="ECO:0000256" key="10">
    <source>
        <dbReference type="RuleBase" id="RU361274"/>
    </source>
</evidence>
<comment type="catalytic activity">
    <reaction evidence="7">
        <text>adenosine + H2O + H(+) = inosine + NH4(+)</text>
        <dbReference type="Rhea" id="RHEA:24408"/>
        <dbReference type="ChEBI" id="CHEBI:15377"/>
        <dbReference type="ChEBI" id="CHEBI:15378"/>
        <dbReference type="ChEBI" id="CHEBI:16335"/>
        <dbReference type="ChEBI" id="CHEBI:17596"/>
        <dbReference type="ChEBI" id="CHEBI:28938"/>
        <dbReference type="EC" id="3.5.4.4"/>
    </reaction>
    <physiologicalReaction direction="left-to-right" evidence="7">
        <dbReference type="Rhea" id="RHEA:24409"/>
    </physiologicalReaction>
</comment>
<dbReference type="PANTHER" id="PTHR30616:SF2">
    <property type="entry name" value="PURINE NUCLEOSIDE PHOSPHORYLASE LACC1"/>
    <property type="match status" value="1"/>
</dbReference>
<comment type="catalytic activity">
    <reaction evidence="9">
        <text>S-methyl-5'-thioadenosine + phosphate = 5-(methylsulfanyl)-alpha-D-ribose 1-phosphate + adenine</text>
        <dbReference type="Rhea" id="RHEA:11852"/>
        <dbReference type="ChEBI" id="CHEBI:16708"/>
        <dbReference type="ChEBI" id="CHEBI:17509"/>
        <dbReference type="ChEBI" id="CHEBI:43474"/>
        <dbReference type="ChEBI" id="CHEBI:58533"/>
        <dbReference type="EC" id="2.4.2.28"/>
    </reaction>
    <physiologicalReaction direction="left-to-right" evidence="9">
        <dbReference type="Rhea" id="RHEA:11853"/>
    </physiologicalReaction>
</comment>
<dbReference type="SUPFAM" id="SSF64438">
    <property type="entry name" value="CNF1/YfiH-like putative cysteine hydrolases"/>
    <property type="match status" value="1"/>
</dbReference>
<evidence type="ECO:0000313" key="13">
    <source>
        <dbReference type="Proteomes" id="UP000071778"/>
    </source>
</evidence>
<dbReference type="PANTHER" id="PTHR30616">
    <property type="entry name" value="UNCHARACTERIZED PROTEIN YFIH"/>
    <property type="match status" value="1"/>
</dbReference>
<sequence>MQLIIPDWANVPQNVGALSTTRVGGTSQDPYGDGSGGGGLNLGAHVDDAPQAVASNRALLAVVLPAEPVWMTQVHGSHVVDADSAAIGVEADAAITTRPGVVCAVQTADCLPVLFADLHGRVVGAAHAGWRGLVGGVLQNTVARMRQAGAEQIVAWLGPAIGPGQFEVGADVLTAFVDAAQSMQAEPQVLVQTRDCFRPIAARPGKYLADIYELARIALRQAGVEDVYGGGLCTVADRTFYSYRRDRVTGRMASLIWLK</sequence>
<dbReference type="NCBIfam" id="TIGR00726">
    <property type="entry name" value="peptidoglycan editing factor PgeF"/>
    <property type="match status" value="1"/>
</dbReference>
<keyword evidence="4" id="KW-0479">Metal-binding</keyword>
<proteinExistence type="inferred from homology"/>
<evidence type="ECO:0000313" key="12">
    <source>
        <dbReference type="EMBL" id="AMP10368.1"/>
    </source>
</evidence>
<evidence type="ECO:0000256" key="3">
    <source>
        <dbReference type="ARBA" id="ARBA00022679"/>
    </source>
</evidence>
<evidence type="ECO:0000256" key="9">
    <source>
        <dbReference type="ARBA" id="ARBA00049893"/>
    </source>
</evidence>
<evidence type="ECO:0000256" key="6">
    <source>
        <dbReference type="ARBA" id="ARBA00022833"/>
    </source>
</evidence>
<accession>A0A127PRQ4</accession>
<keyword evidence="3" id="KW-0808">Transferase</keyword>
<evidence type="ECO:0000256" key="1">
    <source>
        <dbReference type="ARBA" id="ARBA00000553"/>
    </source>
</evidence>
<dbReference type="GO" id="GO:0016787">
    <property type="term" value="F:hydrolase activity"/>
    <property type="evidence" value="ECO:0007669"/>
    <property type="project" value="UniProtKB-KW"/>
</dbReference>
<keyword evidence="6" id="KW-0862">Zinc</keyword>
<evidence type="ECO:0000256" key="4">
    <source>
        <dbReference type="ARBA" id="ARBA00022723"/>
    </source>
</evidence>
<keyword evidence="13" id="KW-1185">Reference proteome</keyword>
<dbReference type="AlphaFoldDB" id="A0A127PRQ4"/>